<comment type="catalytic activity">
    <reaction evidence="16 18">
        <text>[protein]-dithiol + NAD(+) = [protein]-disulfide + NADH + H(+)</text>
        <dbReference type="Rhea" id="RHEA:18749"/>
        <dbReference type="Rhea" id="RHEA-COMP:10593"/>
        <dbReference type="Rhea" id="RHEA-COMP:10594"/>
        <dbReference type="ChEBI" id="CHEBI:15378"/>
        <dbReference type="ChEBI" id="CHEBI:29950"/>
        <dbReference type="ChEBI" id="CHEBI:50058"/>
        <dbReference type="ChEBI" id="CHEBI:57540"/>
        <dbReference type="ChEBI" id="CHEBI:57945"/>
        <dbReference type="EC" id="1.8.1.8"/>
    </reaction>
</comment>
<dbReference type="InterPro" id="IPR028250">
    <property type="entry name" value="DsbDN"/>
</dbReference>
<evidence type="ECO:0000259" key="19">
    <source>
        <dbReference type="PROSITE" id="PS51352"/>
    </source>
</evidence>
<feature type="disulfide bond" description="Redox-active" evidence="18">
    <location>
        <begin position="292"/>
        <end position="414"/>
    </location>
</feature>
<comment type="caution">
    <text evidence="20">The sequence shown here is derived from an EMBL/GenBank/DDBJ whole genome shotgun (WGS) entry which is preliminary data.</text>
</comment>
<evidence type="ECO:0000256" key="4">
    <source>
        <dbReference type="ARBA" id="ARBA00022475"/>
    </source>
</evidence>
<dbReference type="InterPro" id="IPR035671">
    <property type="entry name" value="DsbD_gamma"/>
</dbReference>
<reference evidence="20 21" key="1">
    <citation type="submission" date="2020-06" db="EMBL/GenBank/DDBJ databases">
        <title>Schlegella sp. ID0723 isolated from air conditioner.</title>
        <authorList>
            <person name="Kim D.Y."/>
            <person name="Kim D.-U."/>
        </authorList>
    </citation>
    <scope>NUCLEOTIDE SEQUENCE [LARGE SCALE GENOMIC DNA]</scope>
    <source>
        <strain evidence="20 21">ID0723</strain>
    </source>
</reference>
<keyword evidence="21" id="KW-1185">Reference proteome</keyword>
<organism evidence="20 21">
    <name type="scientific">Piscinibacter koreensis</name>
    <dbReference type="NCBI Taxonomy" id="2742824"/>
    <lineage>
        <taxon>Bacteria</taxon>
        <taxon>Pseudomonadati</taxon>
        <taxon>Pseudomonadota</taxon>
        <taxon>Betaproteobacteria</taxon>
        <taxon>Burkholderiales</taxon>
        <taxon>Sphaerotilaceae</taxon>
        <taxon>Piscinibacter</taxon>
    </lineage>
</organism>
<evidence type="ECO:0000313" key="21">
    <source>
        <dbReference type="Proteomes" id="UP000529637"/>
    </source>
</evidence>
<evidence type="ECO:0000256" key="8">
    <source>
        <dbReference type="ARBA" id="ARBA00022748"/>
    </source>
</evidence>
<evidence type="ECO:0000256" key="7">
    <source>
        <dbReference type="ARBA" id="ARBA00022729"/>
    </source>
</evidence>
<keyword evidence="5 18" id="KW-0997">Cell inner membrane</keyword>
<protein>
    <recommendedName>
        <fullName evidence="18">Thiol:disulfide interchange protein DsbD</fullName>
        <ecNumber evidence="18">1.8.1.8</ecNumber>
    </recommendedName>
    <alternativeName>
        <fullName evidence="18">Protein-disulfide reductase</fullName>
        <shortName evidence="18">Disulfide reductase</shortName>
    </alternativeName>
</protein>
<keyword evidence="13 18" id="KW-0472">Membrane</keyword>
<name>A0A7Y6TWU1_9BURK</name>
<evidence type="ECO:0000256" key="2">
    <source>
        <dbReference type="ARBA" id="ARBA00007241"/>
    </source>
</evidence>
<feature type="transmembrane region" description="Helical" evidence="18">
    <location>
        <begin position="317"/>
        <end position="341"/>
    </location>
</feature>
<dbReference type="PANTHER" id="PTHR32234:SF0">
    <property type="entry name" value="THIOL:DISULFIDE INTERCHANGE PROTEIN DSBD"/>
    <property type="match status" value="1"/>
</dbReference>
<dbReference type="Gene3D" id="3.40.30.10">
    <property type="entry name" value="Glutaredoxin"/>
    <property type="match status" value="1"/>
</dbReference>
<feature type="disulfide bond" description="Redox-active" evidence="18">
    <location>
        <begin position="653"/>
        <end position="656"/>
    </location>
</feature>
<feature type="transmembrane region" description="Helical" evidence="18">
    <location>
        <begin position="66"/>
        <end position="88"/>
    </location>
</feature>
<keyword evidence="14 18" id="KW-1015">Disulfide bond</keyword>
<dbReference type="PROSITE" id="PS51352">
    <property type="entry name" value="THIOREDOXIN_2"/>
    <property type="match status" value="1"/>
</dbReference>
<dbReference type="InterPro" id="IPR036249">
    <property type="entry name" value="Thioredoxin-like_sf"/>
</dbReference>
<feature type="transmembrane region" description="Helical" evidence="18">
    <location>
        <begin position="353"/>
        <end position="375"/>
    </location>
</feature>
<keyword evidence="9 18" id="KW-0249">Electron transport</keyword>
<keyword evidence="15 18" id="KW-0676">Redox-active center</keyword>
<evidence type="ECO:0000256" key="10">
    <source>
        <dbReference type="ARBA" id="ARBA00022989"/>
    </source>
</evidence>
<dbReference type="PANTHER" id="PTHR32234">
    <property type="entry name" value="THIOL:DISULFIDE INTERCHANGE PROTEIN DSBD"/>
    <property type="match status" value="1"/>
</dbReference>
<dbReference type="Pfam" id="PF11412">
    <property type="entry name" value="DsbD_N"/>
    <property type="match status" value="1"/>
</dbReference>
<feature type="disulfide bond" description="Redox-active" evidence="18">
    <location>
        <begin position="185"/>
        <end position="191"/>
    </location>
</feature>
<accession>A0A7Y6TWU1</accession>
<dbReference type="EMBL" id="JABWMJ010000005">
    <property type="protein sequence ID" value="NUZ06408.1"/>
    <property type="molecule type" value="Genomic_DNA"/>
</dbReference>
<evidence type="ECO:0000313" key="20">
    <source>
        <dbReference type="EMBL" id="NUZ06408.1"/>
    </source>
</evidence>
<evidence type="ECO:0000256" key="1">
    <source>
        <dbReference type="ARBA" id="ARBA00004429"/>
    </source>
</evidence>
<evidence type="ECO:0000256" key="12">
    <source>
        <dbReference type="ARBA" id="ARBA00023027"/>
    </source>
</evidence>
<evidence type="ECO:0000256" key="6">
    <source>
        <dbReference type="ARBA" id="ARBA00022692"/>
    </source>
</evidence>
<comment type="similarity">
    <text evidence="2 18">Belongs to the thioredoxin family. DsbD subfamily.</text>
</comment>
<keyword evidence="4 18" id="KW-1003">Cell membrane</keyword>
<evidence type="ECO:0000256" key="13">
    <source>
        <dbReference type="ARBA" id="ARBA00023136"/>
    </source>
</evidence>
<dbReference type="Proteomes" id="UP000529637">
    <property type="component" value="Unassembled WGS sequence"/>
</dbReference>
<dbReference type="EC" id="1.8.1.8" evidence="18"/>
<evidence type="ECO:0000256" key="5">
    <source>
        <dbReference type="ARBA" id="ARBA00022519"/>
    </source>
</evidence>
<dbReference type="Pfam" id="PF13899">
    <property type="entry name" value="Thioredoxin_7"/>
    <property type="match status" value="1"/>
</dbReference>
<dbReference type="GO" id="GO:0005886">
    <property type="term" value="C:plasma membrane"/>
    <property type="evidence" value="ECO:0007669"/>
    <property type="project" value="UniProtKB-SubCell"/>
</dbReference>
<comment type="catalytic activity">
    <reaction evidence="17 18">
        <text>[protein]-dithiol + NADP(+) = [protein]-disulfide + NADPH + H(+)</text>
        <dbReference type="Rhea" id="RHEA:18753"/>
        <dbReference type="Rhea" id="RHEA-COMP:10593"/>
        <dbReference type="Rhea" id="RHEA-COMP:10594"/>
        <dbReference type="ChEBI" id="CHEBI:15378"/>
        <dbReference type="ChEBI" id="CHEBI:29950"/>
        <dbReference type="ChEBI" id="CHEBI:50058"/>
        <dbReference type="ChEBI" id="CHEBI:57783"/>
        <dbReference type="ChEBI" id="CHEBI:58349"/>
        <dbReference type="EC" id="1.8.1.8"/>
    </reaction>
</comment>
<feature type="transmembrane region" description="Helical" evidence="18">
    <location>
        <begin position="474"/>
        <end position="491"/>
    </location>
</feature>
<dbReference type="PROSITE" id="PS00194">
    <property type="entry name" value="THIOREDOXIN_1"/>
    <property type="match status" value="1"/>
</dbReference>
<keyword evidence="8 18" id="KW-0201">Cytochrome c-type biogenesis</keyword>
<proteinExistence type="inferred from homology"/>
<keyword evidence="10 18" id="KW-1133">Transmembrane helix</keyword>
<evidence type="ECO:0000256" key="11">
    <source>
        <dbReference type="ARBA" id="ARBA00023002"/>
    </source>
</evidence>
<keyword evidence="6 18" id="KW-0812">Transmembrane</keyword>
<dbReference type="SUPFAM" id="SSF74863">
    <property type="entry name" value="Thiol:disulfide interchange protein DsbD, N-terminal domain (DsbD-alpha)"/>
    <property type="match status" value="1"/>
</dbReference>
<evidence type="ECO:0000256" key="16">
    <source>
        <dbReference type="ARBA" id="ARBA00047388"/>
    </source>
</evidence>
<dbReference type="Pfam" id="PF02683">
    <property type="entry name" value="DsbD_TM"/>
    <property type="match status" value="1"/>
</dbReference>
<evidence type="ECO:0000256" key="14">
    <source>
        <dbReference type="ARBA" id="ARBA00023157"/>
    </source>
</evidence>
<dbReference type="InterPro" id="IPR003834">
    <property type="entry name" value="Cyt_c_assmbl_TM_dom"/>
</dbReference>
<feature type="domain" description="Thioredoxin" evidence="19">
    <location>
        <begin position="600"/>
        <end position="735"/>
    </location>
</feature>
<keyword evidence="12 18" id="KW-0520">NAD</keyword>
<keyword evidence="7" id="KW-0732">Signal</keyword>
<dbReference type="Gene3D" id="2.60.40.1250">
    <property type="entry name" value="Thiol:disulfide interchange protein DsbD, N-terminal domain"/>
    <property type="match status" value="1"/>
</dbReference>
<dbReference type="InterPro" id="IPR036929">
    <property type="entry name" value="DsbDN_sf"/>
</dbReference>
<keyword evidence="3 18" id="KW-0813">Transport</keyword>
<comment type="function">
    <text evidence="18">Required to facilitate the formation of correct disulfide bonds in some periplasmic proteins and for the assembly of the periplasmic c-type cytochromes. Acts by transferring electrons from cytoplasmic thioredoxin to the periplasm. This transfer involves a cascade of disulfide bond formation and reduction steps.</text>
</comment>
<evidence type="ECO:0000256" key="18">
    <source>
        <dbReference type="HAMAP-Rule" id="MF_00399"/>
    </source>
</evidence>
<dbReference type="CDD" id="cd02953">
    <property type="entry name" value="DsbDgamma"/>
    <property type="match status" value="1"/>
</dbReference>
<dbReference type="AlphaFoldDB" id="A0A7Y6TWU1"/>
<evidence type="ECO:0000256" key="3">
    <source>
        <dbReference type="ARBA" id="ARBA00022448"/>
    </source>
</evidence>
<gene>
    <name evidence="18 20" type="primary">dsbD</name>
    <name evidence="20" type="ORF">HQN59_11615</name>
</gene>
<dbReference type="InterPro" id="IPR017937">
    <property type="entry name" value="Thioredoxin_CS"/>
</dbReference>
<dbReference type="GO" id="GO:0017004">
    <property type="term" value="P:cytochrome complex assembly"/>
    <property type="evidence" value="ECO:0007669"/>
    <property type="project" value="UniProtKB-UniRule"/>
</dbReference>
<evidence type="ECO:0000256" key="9">
    <source>
        <dbReference type="ARBA" id="ARBA00022982"/>
    </source>
</evidence>
<dbReference type="InterPro" id="IPR013766">
    <property type="entry name" value="Thioredoxin_domain"/>
</dbReference>
<evidence type="ECO:0000256" key="17">
    <source>
        <dbReference type="ARBA" id="ARBA00047804"/>
    </source>
</evidence>
<evidence type="ECO:0000256" key="15">
    <source>
        <dbReference type="ARBA" id="ARBA00023284"/>
    </source>
</evidence>
<dbReference type="GO" id="GO:0047134">
    <property type="term" value="F:protein-disulfide reductase [NAD(P)H] activity"/>
    <property type="evidence" value="ECO:0007669"/>
    <property type="project" value="UniProtKB-UniRule"/>
</dbReference>
<keyword evidence="11 18" id="KW-0560">Oxidoreductase</keyword>
<feature type="transmembrane region" description="Helical" evidence="18">
    <location>
        <begin position="273"/>
        <end position="305"/>
    </location>
</feature>
<dbReference type="GO" id="GO:0009055">
    <property type="term" value="F:electron transfer activity"/>
    <property type="evidence" value="ECO:0007669"/>
    <property type="project" value="UniProtKB-UniRule"/>
</dbReference>
<sequence>MARRSAAAAPAARGVCGRGLLSRAGADAAPLLPLTGPRAPLRAEASDVSPALLLLFRLSPGRLRRLALGWHAVALLVLLVGSAASHAADDFLPPDRAFRFEAHATGERTVEVVFDVAPGYYMYREQFKLEAPDAALGTPVYPAGVVKFDETFQKNVETLRGTVRISVPVDAAPAEFRLVATSQGCADKGLCYPPMQSAALVSLSGFGGSGSARVVAMPDPFAAPVGSAGGGLAAALRGHGGAAPTASSDAGVAPAAAAGARDGIASTLAGGNFWLVIAVFFGAGLLLSLTPCVLPMLPIVSSIIVGQGCTVSRRRSFALAAAYSLGMALVYTALGVAAGLVGEGLAAALQNAWTLGAFAVALVALALAMFGLFEFRMPALITQRAAAASNRLPGGRLATVGAMGGVSALIVSPCIAAPLAGALLYLSQTRDVWLGGSALFSLAAGMSVPLLLIGASAGMLLPRAGAWMADVKRGFGFLLLGVALWTVQTLLPASMVLALWGTLALAAAAFLATRGGRAAGHAAVNAPYAAVPTGAVAAAHGGTATATECAGLSTPAQGAEAVAPAPRRPVFGPGPGATVRLAACALLAVVGVLEWVGAASGGTDPLRPIAALAGRGEAAEAVRFTPVRSVAELDEALRTAGRPVMLDFYADWCVSCKEMERFTFTDAQVRRRLGGALLLKADVTANTVDDKALLRRFQLFGPPGTIFFDTRGNEVGGTRVIGYQNARRFLDTLQAAGL</sequence>
<dbReference type="NCBIfam" id="NF001419">
    <property type="entry name" value="PRK00293.1"/>
    <property type="match status" value="1"/>
</dbReference>
<comment type="subcellular location">
    <subcellularLocation>
        <location evidence="1 18">Cell inner membrane</location>
        <topology evidence="1 18">Multi-pass membrane protein</topology>
    </subcellularLocation>
</comment>
<feature type="transmembrane region" description="Helical" evidence="18">
    <location>
        <begin position="396"/>
        <end position="426"/>
    </location>
</feature>
<dbReference type="InterPro" id="IPR022910">
    <property type="entry name" value="Thiol_diS_interchange_DbsD"/>
</dbReference>
<feature type="transmembrane region" description="Helical" evidence="18">
    <location>
        <begin position="438"/>
        <end position="462"/>
    </location>
</feature>
<dbReference type="HAMAP" id="MF_00399">
    <property type="entry name" value="DbsD"/>
    <property type="match status" value="1"/>
</dbReference>
<dbReference type="GO" id="GO:0045454">
    <property type="term" value="P:cell redox homeostasis"/>
    <property type="evidence" value="ECO:0007669"/>
    <property type="project" value="TreeGrafter"/>
</dbReference>
<dbReference type="SUPFAM" id="SSF52833">
    <property type="entry name" value="Thioredoxin-like"/>
    <property type="match status" value="1"/>
</dbReference>